<keyword evidence="3" id="KW-1185">Reference proteome</keyword>
<dbReference type="EMBL" id="SJFN01000044">
    <property type="protein sequence ID" value="TBW33424.1"/>
    <property type="molecule type" value="Genomic_DNA"/>
</dbReference>
<reference evidence="2 3" key="1">
    <citation type="submission" date="2019-02" db="EMBL/GenBank/DDBJ databases">
        <title>Siculibacillus lacustris gen. nov., sp. nov., a new rosette-forming bacterium isolated from a freshwater crater lake (Lake St. Ana, Romania).</title>
        <authorList>
            <person name="Felfoldi T."/>
            <person name="Marton Z."/>
            <person name="Szabo A."/>
            <person name="Mentes A."/>
            <person name="Boka K."/>
            <person name="Marialigeti K."/>
            <person name="Mathe I."/>
            <person name="Koncz M."/>
            <person name="Schumann P."/>
            <person name="Toth E."/>
        </authorList>
    </citation>
    <scope>NUCLEOTIDE SEQUENCE [LARGE SCALE GENOMIC DNA]</scope>
    <source>
        <strain evidence="2 3">SA-279</strain>
    </source>
</reference>
<dbReference type="PANTHER" id="PTHR48090">
    <property type="entry name" value="UNDECAPRENYL-PHOSPHATE 4-DEOXY-4-FORMAMIDO-L-ARABINOSE TRANSFERASE-RELATED"/>
    <property type="match status" value="1"/>
</dbReference>
<dbReference type="InterPro" id="IPR050256">
    <property type="entry name" value="Glycosyltransferase_2"/>
</dbReference>
<dbReference type="Proteomes" id="UP000292781">
    <property type="component" value="Unassembled WGS sequence"/>
</dbReference>
<evidence type="ECO:0000259" key="1">
    <source>
        <dbReference type="Pfam" id="PF00535"/>
    </source>
</evidence>
<dbReference type="OrthoDB" id="9811222at2"/>
<protein>
    <submittedName>
        <fullName evidence="2">Glycosyltransferase family 2 protein</fullName>
    </submittedName>
</protein>
<name>A0A4Q9VFD9_9HYPH</name>
<keyword evidence="2" id="KW-0808">Transferase</keyword>
<dbReference type="PANTHER" id="PTHR48090:SF7">
    <property type="entry name" value="RFBJ PROTEIN"/>
    <property type="match status" value="1"/>
</dbReference>
<dbReference type="Pfam" id="PF00535">
    <property type="entry name" value="Glycos_transf_2"/>
    <property type="match status" value="1"/>
</dbReference>
<comment type="caution">
    <text evidence="2">The sequence shown here is derived from an EMBL/GenBank/DDBJ whole genome shotgun (WGS) entry which is preliminary data.</text>
</comment>
<gene>
    <name evidence="2" type="ORF">EYW49_20375</name>
</gene>
<dbReference type="SUPFAM" id="SSF53448">
    <property type="entry name" value="Nucleotide-diphospho-sugar transferases"/>
    <property type="match status" value="1"/>
</dbReference>
<dbReference type="InterPro" id="IPR001173">
    <property type="entry name" value="Glyco_trans_2-like"/>
</dbReference>
<feature type="domain" description="Glycosyltransferase 2-like" evidence="1">
    <location>
        <begin position="12"/>
        <end position="155"/>
    </location>
</feature>
<evidence type="ECO:0000313" key="2">
    <source>
        <dbReference type="EMBL" id="TBW33424.1"/>
    </source>
</evidence>
<accession>A0A4Q9VFD9</accession>
<sequence length="253" mass="26939">MRFPSGDEIVRVVLPCLDEEAAIGPLVAEILAVGVDEVIVVDNGSTDRTAEVARAAGARVVSEPRRGYGRACAAGVAALPADTGIVCFLDGDGSDVPAFIPEIVGAIARGRADFVMGSRLTGRRESGSLTPQQVVAGRIAGVLIRLVYGVTFTDMSPFRAMRPQRLAALGMTEATYGWNLEMQMRAAAAGLRIAEPPVDHRRRRGGVSKVSGNAIAGLRAAFKITTTFLRLWRELAPAPRTRSIDAARRETRS</sequence>
<dbReference type="Gene3D" id="3.90.550.10">
    <property type="entry name" value="Spore Coat Polysaccharide Biosynthesis Protein SpsA, Chain A"/>
    <property type="match status" value="1"/>
</dbReference>
<dbReference type="CDD" id="cd04179">
    <property type="entry name" value="DPM_DPG-synthase_like"/>
    <property type="match status" value="1"/>
</dbReference>
<dbReference type="RefSeq" id="WP_131311472.1">
    <property type="nucleotide sequence ID" value="NZ_SJFN01000044.1"/>
</dbReference>
<proteinExistence type="predicted"/>
<dbReference type="AlphaFoldDB" id="A0A4Q9VFD9"/>
<evidence type="ECO:0000313" key="3">
    <source>
        <dbReference type="Proteomes" id="UP000292781"/>
    </source>
</evidence>
<organism evidence="2 3">
    <name type="scientific">Siculibacillus lacustris</name>
    <dbReference type="NCBI Taxonomy" id="1549641"/>
    <lineage>
        <taxon>Bacteria</taxon>
        <taxon>Pseudomonadati</taxon>
        <taxon>Pseudomonadota</taxon>
        <taxon>Alphaproteobacteria</taxon>
        <taxon>Hyphomicrobiales</taxon>
        <taxon>Ancalomicrobiaceae</taxon>
        <taxon>Siculibacillus</taxon>
    </lineage>
</organism>
<dbReference type="InterPro" id="IPR029044">
    <property type="entry name" value="Nucleotide-diphossugar_trans"/>
</dbReference>
<dbReference type="GO" id="GO:0016740">
    <property type="term" value="F:transferase activity"/>
    <property type="evidence" value="ECO:0007669"/>
    <property type="project" value="UniProtKB-KW"/>
</dbReference>